<dbReference type="AlphaFoldDB" id="A0A655FY59"/>
<evidence type="ECO:0000313" key="2">
    <source>
        <dbReference type="EMBL" id="CNW97852.1"/>
    </source>
</evidence>
<feature type="region of interest" description="Disordered" evidence="1">
    <location>
        <begin position="1"/>
        <end position="53"/>
    </location>
</feature>
<reference evidence="2 3" key="1">
    <citation type="submission" date="2015-03" db="EMBL/GenBank/DDBJ databases">
        <authorList>
            <consortium name="Pathogen Informatics"/>
        </authorList>
    </citation>
    <scope>NUCLEOTIDE SEQUENCE [LARGE SCALE GENOMIC DNA]</scope>
    <source>
        <strain evidence="2 3">D00501624</strain>
    </source>
</reference>
<name>A0A655FY59_MYCTX</name>
<protein>
    <submittedName>
        <fullName evidence="2">Uncharacterized protein</fullName>
    </submittedName>
</protein>
<accession>A0A655FY59</accession>
<gene>
    <name evidence="2" type="ORF">ERS007661_04389</name>
</gene>
<dbReference type="EMBL" id="CQQC01002575">
    <property type="protein sequence ID" value="CNW97852.1"/>
    <property type="molecule type" value="Genomic_DNA"/>
</dbReference>
<proteinExistence type="predicted"/>
<evidence type="ECO:0000313" key="3">
    <source>
        <dbReference type="Proteomes" id="UP000039217"/>
    </source>
</evidence>
<organism evidence="2 3">
    <name type="scientific">Mycobacterium tuberculosis</name>
    <dbReference type="NCBI Taxonomy" id="1773"/>
    <lineage>
        <taxon>Bacteria</taxon>
        <taxon>Bacillati</taxon>
        <taxon>Actinomycetota</taxon>
        <taxon>Actinomycetes</taxon>
        <taxon>Mycobacteriales</taxon>
        <taxon>Mycobacteriaceae</taxon>
        <taxon>Mycobacterium</taxon>
        <taxon>Mycobacterium tuberculosis complex</taxon>
    </lineage>
</organism>
<sequence>MLTRSPKGANKSRAWSAPHAMDTMPPGPASPASNLLRSVTTRAASRSDSAPAT</sequence>
<feature type="compositionally biased region" description="Polar residues" evidence="1">
    <location>
        <begin position="31"/>
        <end position="53"/>
    </location>
</feature>
<evidence type="ECO:0000256" key="1">
    <source>
        <dbReference type="SAM" id="MobiDB-lite"/>
    </source>
</evidence>
<dbReference type="Proteomes" id="UP000039217">
    <property type="component" value="Unassembled WGS sequence"/>
</dbReference>